<evidence type="ECO:0000256" key="11">
    <source>
        <dbReference type="ARBA" id="ARBA00022805"/>
    </source>
</evidence>
<dbReference type="Gene3D" id="3.40.50.300">
    <property type="entry name" value="P-loop containing nucleotide triphosphate hydrolases"/>
    <property type="match status" value="1"/>
</dbReference>
<keyword evidence="10" id="KW-0378">Hydrolase</keyword>
<dbReference type="OrthoDB" id="425923at2759"/>
<keyword evidence="14" id="KW-1133">Transmembrane helix</keyword>
<evidence type="ECO:0000313" key="22">
    <source>
        <dbReference type="Proteomes" id="UP000663829"/>
    </source>
</evidence>
<dbReference type="GO" id="GO:0016787">
    <property type="term" value="F:hydrolase activity"/>
    <property type="evidence" value="ECO:0007669"/>
    <property type="project" value="UniProtKB-KW"/>
</dbReference>
<keyword evidence="16" id="KW-0472">Membrane</keyword>
<keyword evidence="12" id="KW-0460">Magnesium</keyword>
<dbReference type="GO" id="GO:0015031">
    <property type="term" value="P:protein transport"/>
    <property type="evidence" value="ECO:0007669"/>
    <property type="project" value="UniProtKB-KW"/>
</dbReference>
<dbReference type="EMBL" id="CAJNOQ010033046">
    <property type="protein sequence ID" value="CAF1588066.1"/>
    <property type="molecule type" value="Genomic_DNA"/>
</dbReference>
<evidence type="ECO:0000256" key="8">
    <source>
        <dbReference type="ARBA" id="ARBA00022723"/>
    </source>
</evidence>
<evidence type="ECO:0000256" key="9">
    <source>
        <dbReference type="ARBA" id="ARBA00022741"/>
    </source>
</evidence>
<dbReference type="AlphaFoldDB" id="A0A815ZWK0"/>
<comment type="cofactor">
    <cofactor evidence="1">
        <name>Mg(2+)</name>
        <dbReference type="ChEBI" id="CHEBI:18420"/>
    </cofactor>
</comment>
<name>A0A815ZWK0_9BILA</name>
<dbReference type="SUPFAM" id="SSF52540">
    <property type="entry name" value="P-loop containing nucleoside triphosphate hydrolases"/>
    <property type="match status" value="1"/>
</dbReference>
<dbReference type="InterPro" id="IPR045058">
    <property type="entry name" value="GIMA/IAN/Toc"/>
</dbReference>
<keyword evidence="22" id="KW-1185">Reference proteome</keyword>
<evidence type="ECO:0000256" key="4">
    <source>
        <dbReference type="ARBA" id="ARBA00022448"/>
    </source>
</evidence>
<evidence type="ECO:0000256" key="16">
    <source>
        <dbReference type="ARBA" id="ARBA00023136"/>
    </source>
</evidence>
<keyword evidence="18" id="KW-0175">Coiled coil</keyword>
<evidence type="ECO:0000256" key="3">
    <source>
        <dbReference type="ARBA" id="ARBA00008535"/>
    </source>
</evidence>
<evidence type="ECO:0000256" key="2">
    <source>
        <dbReference type="ARBA" id="ARBA00004167"/>
    </source>
</evidence>
<keyword evidence="4" id="KW-0813">Transport</keyword>
<dbReference type="PANTHER" id="PTHR10903:SF135">
    <property type="entry name" value="TRANSLOCASE OF CHLOROPLAST 120, CHLOROPLASTIC-RELATED"/>
    <property type="match status" value="1"/>
</dbReference>
<evidence type="ECO:0000256" key="17">
    <source>
        <dbReference type="ARBA" id="ARBA00024013"/>
    </source>
</evidence>
<dbReference type="PANTHER" id="PTHR10903">
    <property type="entry name" value="GTPASE, IMAP FAMILY MEMBER-RELATED"/>
    <property type="match status" value="1"/>
</dbReference>
<evidence type="ECO:0000259" key="19">
    <source>
        <dbReference type="Pfam" id="PF04548"/>
    </source>
</evidence>
<evidence type="ECO:0000256" key="13">
    <source>
        <dbReference type="ARBA" id="ARBA00022927"/>
    </source>
</evidence>
<keyword evidence="9" id="KW-0547">Nucleotide-binding</keyword>
<dbReference type="InterPro" id="IPR006703">
    <property type="entry name" value="G_AIG1"/>
</dbReference>
<evidence type="ECO:0000256" key="1">
    <source>
        <dbReference type="ARBA" id="ARBA00001946"/>
    </source>
</evidence>
<dbReference type="Proteomes" id="UP000663829">
    <property type="component" value="Unassembled WGS sequence"/>
</dbReference>
<comment type="subcellular location">
    <subcellularLocation>
        <location evidence="2">Membrane</location>
        <topology evidence="2">Single-pass membrane protein</topology>
    </subcellularLocation>
    <subcellularLocation>
        <location evidence="17">Plastid</location>
        <location evidence="17">Chloroplast outer membrane</location>
    </subcellularLocation>
</comment>
<accession>A0A815ZWK0</accession>
<dbReference type="GO" id="GO:0016020">
    <property type="term" value="C:membrane"/>
    <property type="evidence" value="ECO:0007669"/>
    <property type="project" value="UniProtKB-SubCell"/>
</dbReference>
<evidence type="ECO:0000256" key="7">
    <source>
        <dbReference type="ARBA" id="ARBA00022692"/>
    </source>
</evidence>
<keyword evidence="11" id="KW-1002">Plastid outer membrane</keyword>
<keyword evidence="7" id="KW-0812">Transmembrane</keyword>
<comment type="caution">
    <text evidence="20">The sequence shown here is derived from an EMBL/GenBank/DDBJ whole genome shotgun (WGS) entry which is preliminary data.</text>
</comment>
<proteinExistence type="inferred from homology"/>
<evidence type="ECO:0000256" key="12">
    <source>
        <dbReference type="ARBA" id="ARBA00022842"/>
    </source>
</evidence>
<evidence type="ECO:0000256" key="15">
    <source>
        <dbReference type="ARBA" id="ARBA00023134"/>
    </source>
</evidence>
<sequence length="360" mass="41308">MRTLKKAFGGLHSIDIGKEQQKIQGKIAEVFGTCGKHKVTKVEHKNIMLIGRTRTGKSTIKNLLVDPQRIPDQPTLWAATKTASFQSFAVDDNNTVLNIIDTPGLFERGSETMDIQDNETLLNTIKQCADREITKFHIICFVASFEAGINEQDIQSLKLLIKFLNPLISKNSCLIVTRCESKTERQLNVLGNELETDRHFKELVPNFEKGIHFSGSLNFDDWSNANESSLYRQFITVCKYRDNLIDLFTSDIIPFDINQCDFSAFKQIAEEKQVLSKEIEDLKKKSQDAEQAWVKEIGDLKKKYQDAEQAWVKEIGDLKKKSQDAEQTRLKIANTLKLYHRLYVGETENFDIRLEQHQKC</sequence>
<organism evidence="20 22">
    <name type="scientific">Didymodactylos carnosus</name>
    <dbReference type="NCBI Taxonomy" id="1234261"/>
    <lineage>
        <taxon>Eukaryota</taxon>
        <taxon>Metazoa</taxon>
        <taxon>Spiralia</taxon>
        <taxon>Gnathifera</taxon>
        <taxon>Rotifera</taxon>
        <taxon>Eurotatoria</taxon>
        <taxon>Bdelloidea</taxon>
        <taxon>Philodinida</taxon>
        <taxon>Philodinidae</taxon>
        <taxon>Didymodactylos</taxon>
    </lineage>
</organism>
<keyword evidence="5" id="KW-0150">Chloroplast</keyword>
<keyword evidence="15" id="KW-0342">GTP-binding</keyword>
<protein>
    <recommendedName>
        <fullName evidence="19">AIG1-type G domain-containing protein</fullName>
    </recommendedName>
</protein>
<dbReference type="Proteomes" id="UP000681722">
    <property type="component" value="Unassembled WGS sequence"/>
</dbReference>
<evidence type="ECO:0000256" key="6">
    <source>
        <dbReference type="ARBA" id="ARBA00022640"/>
    </source>
</evidence>
<comment type="similarity">
    <text evidence="3">Belongs to the TRAFAC class TrmE-Era-EngA-EngB-Septin-like GTPase superfamily. AIG1/Toc34/Toc159-like paraseptin GTPase family. IAN subfamily.</text>
</comment>
<evidence type="ECO:0000256" key="18">
    <source>
        <dbReference type="SAM" id="Coils"/>
    </source>
</evidence>
<keyword evidence="8" id="KW-0479">Metal-binding</keyword>
<evidence type="ECO:0000313" key="21">
    <source>
        <dbReference type="EMBL" id="CAF4458796.1"/>
    </source>
</evidence>
<evidence type="ECO:0000256" key="14">
    <source>
        <dbReference type="ARBA" id="ARBA00022989"/>
    </source>
</evidence>
<dbReference type="GO" id="GO:0046872">
    <property type="term" value="F:metal ion binding"/>
    <property type="evidence" value="ECO:0007669"/>
    <property type="project" value="UniProtKB-KW"/>
</dbReference>
<feature type="non-terminal residue" evidence="20">
    <location>
        <position position="1"/>
    </location>
</feature>
<keyword evidence="13" id="KW-0653">Protein transport</keyword>
<feature type="domain" description="AIG1-type G" evidence="19">
    <location>
        <begin position="45"/>
        <end position="188"/>
    </location>
</feature>
<reference evidence="20" key="1">
    <citation type="submission" date="2021-02" db="EMBL/GenBank/DDBJ databases">
        <authorList>
            <person name="Nowell W R."/>
        </authorList>
    </citation>
    <scope>NUCLEOTIDE SEQUENCE</scope>
</reference>
<dbReference type="GO" id="GO:0005525">
    <property type="term" value="F:GTP binding"/>
    <property type="evidence" value="ECO:0007669"/>
    <property type="project" value="UniProtKB-KW"/>
</dbReference>
<dbReference type="Pfam" id="PF04548">
    <property type="entry name" value="AIG1"/>
    <property type="match status" value="1"/>
</dbReference>
<evidence type="ECO:0000256" key="5">
    <source>
        <dbReference type="ARBA" id="ARBA00022528"/>
    </source>
</evidence>
<gene>
    <name evidence="20" type="ORF">GPM918_LOCUS41563</name>
    <name evidence="21" type="ORF">SRO942_LOCUS42634</name>
</gene>
<feature type="coiled-coil region" evidence="18">
    <location>
        <begin position="265"/>
        <end position="292"/>
    </location>
</feature>
<evidence type="ECO:0000313" key="20">
    <source>
        <dbReference type="EMBL" id="CAF1588066.1"/>
    </source>
</evidence>
<dbReference type="EMBL" id="CAJOBC010099146">
    <property type="protein sequence ID" value="CAF4458796.1"/>
    <property type="molecule type" value="Genomic_DNA"/>
</dbReference>
<evidence type="ECO:0000256" key="10">
    <source>
        <dbReference type="ARBA" id="ARBA00022801"/>
    </source>
</evidence>
<dbReference type="InterPro" id="IPR027417">
    <property type="entry name" value="P-loop_NTPase"/>
</dbReference>
<keyword evidence="6" id="KW-0934">Plastid</keyword>